<dbReference type="NCBIfam" id="TIGR03292">
    <property type="entry name" value="PhnH_redo"/>
    <property type="match status" value="1"/>
</dbReference>
<dbReference type="SUPFAM" id="SSF159709">
    <property type="entry name" value="PhnH-like"/>
    <property type="match status" value="1"/>
</dbReference>
<comment type="caution">
    <text evidence="1">The sequence shown here is derived from an EMBL/GenBank/DDBJ whole genome shotgun (WGS) entry which is preliminary data.</text>
</comment>
<gene>
    <name evidence="1" type="primary">phnH</name>
    <name evidence="1" type="ORF">GCM10007898_04180</name>
</gene>
<dbReference type="EMBL" id="BSOA01000003">
    <property type="protein sequence ID" value="GLQ86852.1"/>
    <property type="molecule type" value="Genomic_DNA"/>
</dbReference>
<dbReference type="RefSeq" id="WP_284330277.1">
    <property type="nucleotide sequence ID" value="NZ_BSOA01000003.1"/>
</dbReference>
<dbReference type="PIRSF" id="PIRSF020680">
    <property type="entry name" value="PhnH"/>
    <property type="match status" value="1"/>
</dbReference>
<dbReference type="Gene3D" id="3.40.50.11310">
    <property type="entry name" value="Bacterial phosphonate metabolism protein PhnH"/>
    <property type="match status" value="1"/>
</dbReference>
<evidence type="ECO:0000313" key="2">
    <source>
        <dbReference type="Proteomes" id="UP001156627"/>
    </source>
</evidence>
<dbReference type="Proteomes" id="UP001156627">
    <property type="component" value="Unassembled WGS sequence"/>
</dbReference>
<sequence length="192" mass="21198">MMLAAFADPVFDSQRTFRELLQAMARPAVPRRLPVLPPSPAPVMPEAMAIVLTLCDATTTLWLQQPNAEVAEHLRFHAGLRLADQVQQADFALIDDPTSMPALEGFARGDLRYPDRSASLIVQVEGFRTDRGPRFAGPGIRHTEMLAIEGLQDGFWRQRAALSAQLPLGVDLYFVAAQHVVAMPRTTRLLEG</sequence>
<reference evidence="2" key="1">
    <citation type="journal article" date="2019" name="Int. J. Syst. Evol. Microbiol.">
        <title>The Global Catalogue of Microorganisms (GCM) 10K type strain sequencing project: providing services to taxonomists for standard genome sequencing and annotation.</title>
        <authorList>
            <consortium name="The Broad Institute Genomics Platform"/>
            <consortium name="The Broad Institute Genome Sequencing Center for Infectious Disease"/>
            <person name="Wu L."/>
            <person name="Ma J."/>
        </authorList>
    </citation>
    <scope>NUCLEOTIDE SEQUENCE [LARGE SCALE GENOMIC DNA]</scope>
    <source>
        <strain evidence="2">NBRC 111981</strain>
    </source>
</reference>
<protein>
    <submittedName>
        <fullName evidence="1">Carbon-phosphorus lyase subunit PhnH</fullName>
    </submittedName>
</protein>
<proteinExistence type="predicted"/>
<keyword evidence="1" id="KW-0456">Lyase</keyword>
<dbReference type="InterPro" id="IPR008772">
    <property type="entry name" value="Phosphonate_metab_PhnH"/>
</dbReference>
<dbReference type="GO" id="GO:0016829">
    <property type="term" value="F:lyase activity"/>
    <property type="evidence" value="ECO:0007669"/>
    <property type="project" value="UniProtKB-KW"/>
</dbReference>
<organism evidence="1 2">
    <name type="scientific">Dyella flagellata</name>
    <dbReference type="NCBI Taxonomy" id="1867833"/>
    <lineage>
        <taxon>Bacteria</taxon>
        <taxon>Pseudomonadati</taxon>
        <taxon>Pseudomonadota</taxon>
        <taxon>Gammaproteobacteria</taxon>
        <taxon>Lysobacterales</taxon>
        <taxon>Rhodanobacteraceae</taxon>
        <taxon>Dyella</taxon>
    </lineage>
</organism>
<name>A0ABQ5X6T4_9GAMM</name>
<dbReference type="InterPro" id="IPR038058">
    <property type="entry name" value="PhnH-like_sp"/>
</dbReference>
<evidence type="ECO:0000313" key="1">
    <source>
        <dbReference type="EMBL" id="GLQ86852.1"/>
    </source>
</evidence>
<keyword evidence="2" id="KW-1185">Reference proteome</keyword>
<accession>A0ABQ5X6T4</accession>
<dbReference type="Pfam" id="PF05845">
    <property type="entry name" value="PhnH"/>
    <property type="match status" value="1"/>
</dbReference>